<dbReference type="Pfam" id="PF00447">
    <property type="entry name" value="HSF_DNA-bind"/>
    <property type="match status" value="1"/>
</dbReference>
<comment type="function">
    <text evidence="9">DNA-binding protein that specifically binds heat shock promoter elements (HSE) and activates transcription.</text>
</comment>
<sequence>MMEWSNGSSSPAPFLTKTYEMIEGPVTDSVVSWSHTGRSFVVWNPPEFAKDLLSTYFKHNNFSSFVRQLNTYGFRKIDPDQWEFANEEFIRDQKHLLPRIHQLQRHKQESQGFEIEVHFLGERLKNIENRQRNTITFLAQILQKHSTAPAIGQQHQFGSKKRRLAVSAYFCIVEVCRLLMLKDVAIILLK</sequence>
<dbReference type="FunFam" id="1.10.10.10:FF:000057">
    <property type="entry name" value="Heat shock transcription factor 1"/>
    <property type="match status" value="1"/>
</dbReference>
<dbReference type="PROSITE" id="PS00434">
    <property type="entry name" value="HSF_DOMAIN"/>
    <property type="match status" value="1"/>
</dbReference>
<reference evidence="13" key="1">
    <citation type="journal article" date="2016" name="Nat. Genet.">
        <title>A high-quality carrot genome assembly provides new insights into carotenoid accumulation and asterid genome evolution.</title>
        <authorList>
            <person name="Iorizzo M."/>
            <person name="Ellison S."/>
            <person name="Senalik D."/>
            <person name="Zeng P."/>
            <person name="Satapoomin P."/>
            <person name="Huang J."/>
            <person name="Bowman M."/>
            <person name="Iovene M."/>
            <person name="Sanseverino W."/>
            <person name="Cavagnaro P."/>
            <person name="Yildiz M."/>
            <person name="Macko-Podgorni A."/>
            <person name="Moranska E."/>
            <person name="Grzebelus E."/>
            <person name="Grzebelus D."/>
            <person name="Ashrafi H."/>
            <person name="Zheng Z."/>
            <person name="Cheng S."/>
            <person name="Spooner D."/>
            <person name="Van Deynze A."/>
            <person name="Simon P."/>
        </authorList>
    </citation>
    <scope>NUCLEOTIDE SEQUENCE</scope>
    <source>
        <tissue evidence="13">Leaf</tissue>
    </source>
</reference>
<evidence type="ECO:0000256" key="9">
    <source>
        <dbReference type="ARBA" id="ARBA00055747"/>
    </source>
</evidence>
<dbReference type="GO" id="GO:0000978">
    <property type="term" value="F:RNA polymerase II cis-regulatory region sequence-specific DNA binding"/>
    <property type="evidence" value="ECO:0007669"/>
    <property type="project" value="TreeGrafter"/>
</dbReference>
<reference evidence="13" key="2">
    <citation type="submission" date="2022-03" db="EMBL/GenBank/DDBJ databases">
        <title>Draft title - Genomic analysis of global carrot germplasm unveils the trajectory of domestication and the origin of high carotenoid orange carrot.</title>
        <authorList>
            <person name="Iorizzo M."/>
            <person name="Ellison S."/>
            <person name="Senalik D."/>
            <person name="Macko-Podgorni A."/>
            <person name="Grzebelus D."/>
            <person name="Bostan H."/>
            <person name="Rolling W."/>
            <person name="Curaba J."/>
            <person name="Simon P."/>
        </authorList>
    </citation>
    <scope>NUCLEOTIDE SEQUENCE</scope>
    <source>
        <tissue evidence="13">Leaf</tissue>
    </source>
</reference>
<dbReference type="PANTHER" id="PTHR10015:SF445">
    <property type="entry name" value="HEAT STRESS TRANSCRIPTION FACTOR A-4B-LIKE"/>
    <property type="match status" value="1"/>
</dbReference>
<keyword evidence="4" id="KW-0805">Transcription regulation</keyword>
<keyword evidence="5" id="KW-0346">Stress response</keyword>
<keyword evidence="3" id="KW-0597">Phosphoprotein</keyword>
<keyword evidence="6" id="KW-0238">DNA-binding</keyword>
<evidence type="ECO:0000256" key="6">
    <source>
        <dbReference type="ARBA" id="ARBA00023125"/>
    </source>
</evidence>
<evidence type="ECO:0000256" key="5">
    <source>
        <dbReference type="ARBA" id="ARBA00023016"/>
    </source>
</evidence>
<dbReference type="GO" id="GO:0005634">
    <property type="term" value="C:nucleus"/>
    <property type="evidence" value="ECO:0007669"/>
    <property type="project" value="UniProtKB-SubCell"/>
</dbReference>
<keyword evidence="14" id="KW-1185">Reference proteome</keyword>
<evidence type="ECO:0000313" key="13">
    <source>
        <dbReference type="EMBL" id="WOG98391.1"/>
    </source>
</evidence>
<dbReference type="SUPFAM" id="SSF46785">
    <property type="entry name" value="Winged helix' DNA-binding domain"/>
    <property type="match status" value="1"/>
</dbReference>
<comment type="subcellular location">
    <subcellularLocation>
        <location evidence="1">Nucleus</location>
    </subcellularLocation>
</comment>
<proteinExistence type="inferred from homology"/>
<dbReference type="InterPro" id="IPR000232">
    <property type="entry name" value="HSF_DNA-bd"/>
</dbReference>
<dbReference type="PRINTS" id="PR00056">
    <property type="entry name" value="HSFDOMAIN"/>
</dbReference>
<dbReference type="InterPro" id="IPR036390">
    <property type="entry name" value="WH_DNA-bd_sf"/>
</dbReference>
<dbReference type="PANTHER" id="PTHR10015">
    <property type="entry name" value="HEAT SHOCK TRANSCRIPTION FACTOR"/>
    <property type="match status" value="1"/>
</dbReference>
<keyword evidence="8" id="KW-0539">Nucleus</keyword>
<dbReference type="EMBL" id="CP093346">
    <property type="protein sequence ID" value="WOG98391.1"/>
    <property type="molecule type" value="Genomic_DNA"/>
</dbReference>
<accession>A0AAF0X0K4</accession>
<evidence type="ECO:0000256" key="3">
    <source>
        <dbReference type="ARBA" id="ARBA00022553"/>
    </source>
</evidence>
<dbReference type="Proteomes" id="UP000077755">
    <property type="component" value="Chromosome 4"/>
</dbReference>
<protein>
    <recommendedName>
        <fullName evidence="10">Heat stress transcription factor</fullName>
    </recommendedName>
</protein>
<dbReference type="InterPro" id="IPR036388">
    <property type="entry name" value="WH-like_DNA-bd_sf"/>
</dbReference>
<dbReference type="GO" id="GO:0003700">
    <property type="term" value="F:DNA-binding transcription factor activity"/>
    <property type="evidence" value="ECO:0007669"/>
    <property type="project" value="InterPro"/>
</dbReference>
<keyword evidence="7" id="KW-0804">Transcription</keyword>
<evidence type="ECO:0000256" key="8">
    <source>
        <dbReference type="ARBA" id="ARBA00023242"/>
    </source>
</evidence>
<dbReference type="SMART" id="SM00415">
    <property type="entry name" value="HSF"/>
    <property type="match status" value="1"/>
</dbReference>
<dbReference type="GO" id="GO:0034605">
    <property type="term" value="P:cellular response to heat"/>
    <property type="evidence" value="ECO:0007669"/>
    <property type="project" value="TreeGrafter"/>
</dbReference>
<evidence type="ECO:0000259" key="12">
    <source>
        <dbReference type="PROSITE" id="PS00434"/>
    </source>
</evidence>
<dbReference type="Gene3D" id="1.10.10.10">
    <property type="entry name" value="Winged helix-like DNA-binding domain superfamily/Winged helix DNA-binding domain"/>
    <property type="match status" value="1"/>
</dbReference>
<name>A0AAF0X0K4_DAUCS</name>
<feature type="domain" description="HSF-type DNA-binding" evidence="12">
    <location>
        <begin position="53"/>
        <end position="77"/>
    </location>
</feature>
<evidence type="ECO:0000256" key="2">
    <source>
        <dbReference type="ARBA" id="ARBA00006403"/>
    </source>
</evidence>
<evidence type="ECO:0000256" key="1">
    <source>
        <dbReference type="ARBA" id="ARBA00004123"/>
    </source>
</evidence>
<evidence type="ECO:0000256" key="11">
    <source>
        <dbReference type="RuleBase" id="RU004020"/>
    </source>
</evidence>
<dbReference type="GO" id="GO:0006357">
    <property type="term" value="P:regulation of transcription by RNA polymerase II"/>
    <property type="evidence" value="ECO:0007669"/>
    <property type="project" value="TreeGrafter"/>
</dbReference>
<evidence type="ECO:0000313" key="14">
    <source>
        <dbReference type="Proteomes" id="UP000077755"/>
    </source>
</evidence>
<evidence type="ECO:0000256" key="7">
    <source>
        <dbReference type="ARBA" id="ARBA00023163"/>
    </source>
</evidence>
<comment type="similarity">
    <text evidence="2 11">Belongs to the HSF family.</text>
</comment>
<gene>
    <name evidence="13" type="ORF">DCAR_0417732</name>
</gene>
<organism evidence="13 14">
    <name type="scientific">Daucus carota subsp. sativus</name>
    <name type="common">Carrot</name>
    <dbReference type="NCBI Taxonomy" id="79200"/>
    <lineage>
        <taxon>Eukaryota</taxon>
        <taxon>Viridiplantae</taxon>
        <taxon>Streptophyta</taxon>
        <taxon>Embryophyta</taxon>
        <taxon>Tracheophyta</taxon>
        <taxon>Spermatophyta</taxon>
        <taxon>Magnoliopsida</taxon>
        <taxon>eudicotyledons</taxon>
        <taxon>Gunneridae</taxon>
        <taxon>Pentapetalae</taxon>
        <taxon>asterids</taxon>
        <taxon>campanulids</taxon>
        <taxon>Apiales</taxon>
        <taxon>Apiaceae</taxon>
        <taxon>Apioideae</taxon>
        <taxon>Scandiceae</taxon>
        <taxon>Daucinae</taxon>
        <taxon>Daucus</taxon>
        <taxon>Daucus sect. Daucus</taxon>
    </lineage>
</organism>
<evidence type="ECO:0000256" key="10">
    <source>
        <dbReference type="ARBA" id="ARBA00081483"/>
    </source>
</evidence>
<evidence type="ECO:0000256" key="4">
    <source>
        <dbReference type="ARBA" id="ARBA00023015"/>
    </source>
</evidence>
<dbReference type="AlphaFoldDB" id="A0AAF0X0K4"/>